<organism evidence="2 3">
    <name type="scientific">Methylorubrum rhodinum</name>
    <dbReference type="NCBI Taxonomy" id="29428"/>
    <lineage>
        <taxon>Bacteria</taxon>
        <taxon>Pseudomonadati</taxon>
        <taxon>Pseudomonadota</taxon>
        <taxon>Alphaproteobacteria</taxon>
        <taxon>Hyphomicrobiales</taxon>
        <taxon>Methylobacteriaceae</taxon>
        <taxon>Methylorubrum</taxon>
    </lineage>
</organism>
<comment type="similarity">
    <text evidence="1">Belongs to the enoyl-CoA hydratase/isomerase family.</text>
</comment>
<dbReference type="CDD" id="cd06558">
    <property type="entry name" value="crotonase-like"/>
    <property type="match status" value="1"/>
</dbReference>
<dbReference type="Pfam" id="PF00378">
    <property type="entry name" value="ECH_1"/>
    <property type="match status" value="1"/>
</dbReference>
<dbReference type="Gene3D" id="1.10.12.10">
    <property type="entry name" value="Lyase 2-enoyl-coa Hydratase, Chain A, domain 2"/>
    <property type="match status" value="1"/>
</dbReference>
<comment type="caution">
    <text evidence="2">The sequence shown here is derived from an EMBL/GenBank/DDBJ whole genome shotgun (WGS) entry which is preliminary data.</text>
</comment>
<dbReference type="Proteomes" id="UP000583454">
    <property type="component" value="Unassembled WGS sequence"/>
</dbReference>
<evidence type="ECO:0000256" key="1">
    <source>
        <dbReference type="ARBA" id="ARBA00005254"/>
    </source>
</evidence>
<dbReference type="InterPro" id="IPR029045">
    <property type="entry name" value="ClpP/crotonase-like_dom_sf"/>
</dbReference>
<dbReference type="InterPro" id="IPR001753">
    <property type="entry name" value="Enoyl-CoA_hydra/iso"/>
</dbReference>
<keyword evidence="2" id="KW-0456">Lyase</keyword>
<dbReference type="InterPro" id="IPR051683">
    <property type="entry name" value="Enoyl-CoA_Hydratase/Isomerase"/>
</dbReference>
<keyword evidence="3" id="KW-1185">Reference proteome</keyword>
<accession>A0A840ZIC7</accession>
<sequence>MDRSVHVSRRVSRGGAEIAEIRLARPRRGNALDEVMLGEIAEAAADLARDPALRAVLLTGEGRHFCAGADLNWMRRGACMAEADNLRDARHLVTALRGLSALPMPVIAVAQGCTYGGGLGLLACADMVLAEEAATFRFSEPCLGLVPAVIGPFVVRAIGVRRARGRFLAAEAFGARAALADGLVHEVVAADALPERVEALLASVAACGPEALRGCKSLLGQLQEHDGLSEEAESTCRLIARLRVGAEAQEGMAAFLAKRRPAWIPAVGEAA</sequence>
<evidence type="ECO:0000313" key="2">
    <source>
        <dbReference type="EMBL" id="MBB5757326.1"/>
    </source>
</evidence>
<dbReference type="RefSeq" id="WP_183568740.1">
    <property type="nucleotide sequence ID" value="NZ_JACHOP010000006.1"/>
</dbReference>
<gene>
    <name evidence="2" type="ORF">HNR00_002037</name>
</gene>
<dbReference type="PANTHER" id="PTHR42964">
    <property type="entry name" value="ENOYL-COA HYDRATASE"/>
    <property type="match status" value="1"/>
</dbReference>
<dbReference type="Gene3D" id="3.90.226.10">
    <property type="entry name" value="2-enoyl-CoA Hydratase, Chain A, domain 1"/>
    <property type="match status" value="1"/>
</dbReference>
<name>A0A840ZIC7_9HYPH</name>
<dbReference type="InterPro" id="IPR014748">
    <property type="entry name" value="Enoyl-CoA_hydra_C"/>
</dbReference>
<protein>
    <submittedName>
        <fullName evidence="2">Methylglutaconyl-CoA hydratase</fullName>
        <ecNumber evidence="2">4.2.1.18</ecNumber>
    </submittedName>
</protein>
<dbReference type="GO" id="GO:0004490">
    <property type="term" value="F:methylglutaconyl-CoA hydratase activity"/>
    <property type="evidence" value="ECO:0007669"/>
    <property type="project" value="UniProtKB-EC"/>
</dbReference>
<reference evidence="2 3" key="1">
    <citation type="submission" date="2020-08" db="EMBL/GenBank/DDBJ databases">
        <title>Genomic Encyclopedia of Type Strains, Phase IV (KMG-IV): sequencing the most valuable type-strain genomes for metagenomic binning, comparative biology and taxonomic classification.</title>
        <authorList>
            <person name="Goeker M."/>
        </authorList>
    </citation>
    <scope>NUCLEOTIDE SEQUENCE [LARGE SCALE GENOMIC DNA]</scope>
    <source>
        <strain evidence="2 3">DSM 2163</strain>
    </source>
</reference>
<evidence type="ECO:0000313" key="3">
    <source>
        <dbReference type="Proteomes" id="UP000583454"/>
    </source>
</evidence>
<dbReference type="EC" id="4.2.1.18" evidence="2"/>
<dbReference type="EMBL" id="JACHOP010000006">
    <property type="protein sequence ID" value="MBB5757326.1"/>
    <property type="molecule type" value="Genomic_DNA"/>
</dbReference>
<dbReference type="PANTHER" id="PTHR42964:SF1">
    <property type="entry name" value="POLYKETIDE BIOSYNTHESIS ENOYL-COA HYDRATASE PKSH-RELATED"/>
    <property type="match status" value="1"/>
</dbReference>
<proteinExistence type="inferred from homology"/>
<dbReference type="AlphaFoldDB" id="A0A840ZIC7"/>
<dbReference type="SUPFAM" id="SSF52096">
    <property type="entry name" value="ClpP/crotonase"/>
    <property type="match status" value="1"/>
</dbReference>